<organism evidence="5 6">
    <name type="scientific">Selenomonas ruminantium</name>
    <dbReference type="NCBI Taxonomy" id="971"/>
    <lineage>
        <taxon>Bacteria</taxon>
        <taxon>Bacillati</taxon>
        <taxon>Bacillota</taxon>
        <taxon>Negativicutes</taxon>
        <taxon>Selenomonadales</taxon>
        <taxon>Selenomonadaceae</taxon>
        <taxon>Selenomonas</taxon>
    </lineage>
</organism>
<dbReference type="CDD" id="cd01536">
    <property type="entry name" value="PBP1_ABC_sugar_binding-like"/>
    <property type="match status" value="1"/>
</dbReference>
<accession>A0A1H0QQ62</accession>
<evidence type="ECO:0000256" key="1">
    <source>
        <dbReference type="ARBA" id="ARBA00004196"/>
    </source>
</evidence>
<dbReference type="EMBL" id="FNJQ01000009">
    <property type="protein sequence ID" value="SDP19484.1"/>
    <property type="molecule type" value="Genomic_DNA"/>
</dbReference>
<dbReference type="PROSITE" id="PS51257">
    <property type="entry name" value="PROKAR_LIPOPROTEIN"/>
    <property type="match status" value="1"/>
</dbReference>
<dbReference type="Pfam" id="PF13407">
    <property type="entry name" value="Peripla_BP_4"/>
    <property type="match status" value="1"/>
</dbReference>
<comment type="similarity">
    <text evidence="2">Belongs to the bacterial solute-binding protein 2 family.</text>
</comment>
<dbReference type="GO" id="GO:0030313">
    <property type="term" value="C:cell envelope"/>
    <property type="evidence" value="ECO:0007669"/>
    <property type="project" value="UniProtKB-SubCell"/>
</dbReference>
<dbReference type="SUPFAM" id="SSF53822">
    <property type="entry name" value="Periplasmic binding protein-like I"/>
    <property type="match status" value="1"/>
</dbReference>
<comment type="subcellular location">
    <subcellularLocation>
        <location evidence="1">Cell envelope</location>
    </subcellularLocation>
</comment>
<dbReference type="InterPro" id="IPR028082">
    <property type="entry name" value="Peripla_BP_I"/>
</dbReference>
<feature type="domain" description="Periplasmic binding protein" evidence="4">
    <location>
        <begin position="37"/>
        <end position="286"/>
    </location>
</feature>
<keyword evidence="3" id="KW-0732">Signal</keyword>
<gene>
    <name evidence="5" type="ORF">SAMN05216366_10911</name>
</gene>
<dbReference type="Gene3D" id="3.40.50.2300">
    <property type="match status" value="2"/>
</dbReference>
<sequence>MLKIFRTLLGLMLIAVTMLAFTGCGGGSTASGTVFYLSHQDGDGFTDMIRKSFSDKAKAAGIPVEYRDAKGDVNMQIDQMKEAIAAKPSAIVLLAVEGTALVPMVEKANEAGIPIIITNRGLNGGKYLSCMVDEKQAGIMQGEYMAKHLPPNAKVVYLEGEKGFEGSVLRWQGFKEACLDKRPDVQLLASTSANWRTSDALRNVALWTKLFPQIDGVIAANDSMAVGAVQALKDAGRLDGCLISGVDAVDEALKLIDAGEMSQTVQQDANALADGTFKLVDSCLKGTIPTENIVVEFKSITKDNIAQFRK</sequence>
<evidence type="ECO:0000256" key="2">
    <source>
        <dbReference type="ARBA" id="ARBA00007639"/>
    </source>
</evidence>
<dbReference type="OrthoDB" id="9769193at2"/>
<evidence type="ECO:0000259" key="4">
    <source>
        <dbReference type="Pfam" id="PF13407"/>
    </source>
</evidence>
<reference evidence="5 6" key="1">
    <citation type="submission" date="2016-10" db="EMBL/GenBank/DDBJ databases">
        <authorList>
            <person name="de Groot N.N."/>
        </authorList>
    </citation>
    <scope>NUCLEOTIDE SEQUENCE [LARGE SCALE GENOMIC DNA]</scope>
    <source>
        <strain evidence="5 6">S137</strain>
    </source>
</reference>
<dbReference type="PANTHER" id="PTHR46847:SF1">
    <property type="entry name" value="D-ALLOSE-BINDING PERIPLASMIC PROTEIN-RELATED"/>
    <property type="match status" value="1"/>
</dbReference>
<dbReference type="AlphaFoldDB" id="A0A1H0QQ62"/>
<dbReference type="InterPro" id="IPR025997">
    <property type="entry name" value="SBP_2_dom"/>
</dbReference>
<dbReference type="PANTHER" id="PTHR46847">
    <property type="entry name" value="D-ALLOSE-BINDING PERIPLASMIC PROTEIN-RELATED"/>
    <property type="match status" value="1"/>
</dbReference>
<proteinExistence type="inferred from homology"/>
<dbReference type="Proteomes" id="UP000182412">
    <property type="component" value="Unassembled WGS sequence"/>
</dbReference>
<evidence type="ECO:0000256" key="3">
    <source>
        <dbReference type="ARBA" id="ARBA00022729"/>
    </source>
</evidence>
<dbReference type="RefSeq" id="WP_074571899.1">
    <property type="nucleotide sequence ID" value="NZ_FNJQ01000009.1"/>
</dbReference>
<name>A0A1H0QQ62_SELRU</name>
<evidence type="ECO:0000313" key="6">
    <source>
        <dbReference type="Proteomes" id="UP000182412"/>
    </source>
</evidence>
<dbReference type="GO" id="GO:0030246">
    <property type="term" value="F:carbohydrate binding"/>
    <property type="evidence" value="ECO:0007669"/>
    <property type="project" value="UniProtKB-ARBA"/>
</dbReference>
<evidence type="ECO:0000313" key="5">
    <source>
        <dbReference type="EMBL" id="SDP19484.1"/>
    </source>
</evidence>
<protein>
    <submittedName>
        <fullName evidence="5">Inositol transport system substrate-binding protein</fullName>
    </submittedName>
</protein>